<sequence length="31" mass="3550">MFQRSCCAIGRRRSLPSSRVRTGRRYGASFS</sequence>
<dbReference type="VEuPathDB" id="FungiDB:HMPREF1541_04365"/>
<dbReference type="HOGENOM" id="CLU_3399377_0_0_1"/>
<keyword evidence="2" id="KW-1185">Reference proteome</keyword>
<dbReference type="Proteomes" id="UP000030752">
    <property type="component" value="Unassembled WGS sequence"/>
</dbReference>
<accession>W2RUV9</accession>
<evidence type="ECO:0000313" key="2">
    <source>
        <dbReference type="Proteomes" id="UP000030752"/>
    </source>
</evidence>
<name>W2RUV9_CYPE1</name>
<organism evidence="1 2">
    <name type="scientific">Cyphellophora europaea (strain CBS 101466)</name>
    <name type="common">Phialophora europaea</name>
    <dbReference type="NCBI Taxonomy" id="1220924"/>
    <lineage>
        <taxon>Eukaryota</taxon>
        <taxon>Fungi</taxon>
        <taxon>Dikarya</taxon>
        <taxon>Ascomycota</taxon>
        <taxon>Pezizomycotina</taxon>
        <taxon>Eurotiomycetes</taxon>
        <taxon>Chaetothyriomycetidae</taxon>
        <taxon>Chaetothyriales</taxon>
        <taxon>Cyphellophoraceae</taxon>
        <taxon>Cyphellophora</taxon>
    </lineage>
</organism>
<dbReference type="GeneID" id="19971704"/>
<protein>
    <submittedName>
        <fullName evidence="1">Uncharacterized protein</fullName>
    </submittedName>
</protein>
<dbReference type="RefSeq" id="XP_008716933.1">
    <property type="nucleotide sequence ID" value="XM_008718711.1"/>
</dbReference>
<dbReference type="EMBL" id="KB822720">
    <property type="protein sequence ID" value="ETN40090.1"/>
    <property type="molecule type" value="Genomic_DNA"/>
</dbReference>
<proteinExistence type="predicted"/>
<gene>
    <name evidence="1" type="ORF">HMPREF1541_04365</name>
</gene>
<dbReference type="AlphaFoldDB" id="W2RUV9"/>
<dbReference type="InParanoid" id="W2RUV9"/>
<reference evidence="1 2" key="1">
    <citation type="submission" date="2013-03" db="EMBL/GenBank/DDBJ databases">
        <title>The Genome Sequence of Phialophora europaea CBS 101466.</title>
        <authorList>
            <consortium name="The Broad Institute Genomics Platform"/>
            <person name="Cuomo C."/>
            <person name="de Hoog S."/>
            <person name="Gorbushina A."/>
            <person name="Walker B."/>
            <person name="Young S.K."/>
            <person name="Zeng Q."/>
            <person name="Gargeya S."/>
            <person name="Fitzgerald M."/>
            <person name="Haas B."/>
            <person name="Abouelleil A."/>
            <person name="Allen A.W."/>
            <person name="Alvarado L."/>
            <person name="Arachchi H.M."/>
            <person name="Berlin A.M."/>
            <person name="Chapman S.B."/>
            <person name="Gainer-Dewar J."/>
            <person name="Goldberg J."/>
            <person name="Griggs A."/>
            <person name="Gujja S."/>
            <person name="Hansen M."/>
            <person name="Howarth C."/>
            <person name="Imamovic A."/>
            <person name="Ireland A."/>
            <person name="Larimer J."/>
            <person name="McCowan C."/>
            <person name="Murphy C."/>
            <person name="Pearson M."/>
            <person name="Poon T.W."/>
            <person name="Priest M."/>
            <person name="Roberts A."/>
            <person name="Saif S."/>
            <person name="Shea T."/>
            <person name="Sisk P."/>
            <person name="Sykes S."/>
            <person name="Wortman J."/>
            <person name="Nusbaum C."/>
            <person name="Birren B."/>
        </authorList>
    </citation>
    <scope>NUCLEOTIDE SEQUENCE [LARGE SCALE GENOMIC DNA]</scope>
    <source>
        <strain evidence="1 2">CBS 101466</strain>
    </source>
</reference>
<evidence type="ECO:0000313" key="1">
    <source>
        <dbReference type="EMBL" id="ETN40090.1"/>
    </source>
</evidence>